<dbReference type="AlphaFoldDB" id="A0A819KXS3"/>
<evidence type="ECO:0000313" key="2">
    <source>
        <dbReference type="EMBL" id="CAF3954581.1"/>
    </source>
</evidence>
<accession>A0A819KXS3</accession>
<gene>
    <name evidence="2" type="ORF">UXM345_LOCUS13539</name>
</gene>
<evidence type="ECO:0008006" key="4">
    <source>
        <dbReference type="Google" id="ProtNLM"/>
    </source>
</evidence>
<sequence length="558" mass="62054">MPPKKGGGATKKKTVNMDKNAQNPGQKLTDPGQKKIPLASKSSQSKSPIAPLILEGVKLNKIQVSDLIKKHLKDIRVHDIQLSRTGMFTLYASDVNSFNRLLNEFTAILATNGRTSANLFVPRSIQRIKDTDKIAFIKRVDLEIPEDRITVALKDVGLDVTDVIRLKNKERNTPTQTIKVTFTDAHNRNTFVHTGLQVDSMHFVAEAAKHNSKPSKQQTCARCGENHQVDKCNAAADTWKCCNCKGSHLATSNECPFYKEQEKRMLKAVQQYSTSSTPSTAVPYNVNNLVDFPYFPSSTQQGLTNPSNDLIDTLVNILSMKMEKIIEATANRLMKSLHQRISKIEKTIAAVDSMMDVASNETSDDSLTDSDNDIQVVNVQQDKQQQQTSQNSTTSSSTQQQPITTNDITKPPNKKKATSKTVKRNRSPNSSLDATTSNNKDIVDTHPTIGSSSGHKPLTFEVSIGAKHKSTSPRTSFNFKAANWTTFRKTLNDQLQLWNLSRTISTTVKIEEYNMFITNSLLEATHAAIPKLKQATSSYTISEATRNLINLKHHHYGK</sequence>
<feature type="region of interest" description="Disordered" evidence="1">
    <location>
        <begin position="380"/>
        <end position="456"/>
    </location>
</feature>
<protein>
    <recommendedName>
        <fullName evidence="4">Gag-like protein</fullName>
    </recommendedName>
</protein>
<feature type="compositionally biased region" description="Basic residues" evidence="1">
    <location>
        <begin position="412"/>
        <end position="426"/>
    </location>
</feature>
<feature type="compositionally biased region" description="Low complexity" evidence="1">
    <location>
        <begin position="380"/>
        <end position="406"/>
    </location>
</feature>
<evidence type="ECO:0000313" key="3">
    <source>
        <dbReference type="Proteomes" id="UP000663842"/>
    </source>
</evidence>
<comment type="caution">
    <text evidence="2">The sequence shown here is derived from an EMBL/GenBank/DDBJ whole genome shotgun (WGS) entry which is preliminary data.</text>
</comment>
<name>A0A819KXS3_9BILA</name>
<organism evidence="2 3">
    <name type="scientific">Rotaria magnacalcarata</name>
    <dbReference type="NCBI Taxonomy" id="392030"/>
    <lineage>
        <taxon>Eukaryota</taxon>
        <taxon>Metazoa</taxon>
        <taxon>Spiralia</taxon>
        <taxon>Gnathifera</taxon>
        <taxon>Rotifera</taxon>
        <taxon>Eurotatoria</taxon>
        <taxon>Bdelloidea</taxon>
        <taxon>Philodinida</taxon>
        <taxon>Philodinidae</taxon>
        <taxon>Rotaria</taxon>
    </lineage>
</organism>
<dbReference type="Proteomes" id="UP000663842">
    <property type="component" value="Unassembled WGS sequence"/>
</dbReference>
<feature type="compositionally biased region" description="Polar residues" evidence="1">
    <location>
        <begin position="427"/>
        <end position="440"/>
    </location>
</feature>
<feature type="region of interest" description="Disordered" evidence="1">
    <location>
        <begin position="1"/>
        <end position="43"/>
    </location>
</feature>
<feature type="compositionally biased region" description="Polar residues" evidence="1">
    <location>
        <begin position="17"/>
        <end position="26"/>
    </location>
</feature>
<reference evidence="2" key="1">
    <citation type="submission" date="2021-02" db="EMBL/GenBank/DDBJ databases">
        <authorList>
            <person name="Nowell W R."/>
        </authorList>
    </citation>
    <scope>NUCLEOTIDE SEQUENCE</scope>
</reference>
<evidence type="ECO:0000256" key="1">
    <source>
        <dbReference type="SAM" id="MobiDB-lite"/>
    </source>
</evidence>
<proteinExistence type="predicted"/>
<dbReference type="EMBL" id="CAJOBF010001474">
    <property type="protein sequence ID" value="CAF3954581.1"/>
    <property type="molecule type" value="Genomic_DNA"/>
</dbReference>